<gene>
    <name evidence="7" type="primary">rpoE6</name>
    <name evidence="7" type="ORF">GCM10007315_23950</name>
</gene>
<dbReference type="Pfam" id="PF08281">
    <property type="entry name" value="Sigma70_r4_2"/>
    <property type="match status" value="1"/>
</dbReference>
<dbReference type="InterPro" id="IPR013324">
    <property type="entry name" value="RNA_pol_sigma_r3/r4-like"/>
</dbReference>
<evidence type="ECO:0000313" key="8">
    <source>
        <dbReference type="Proteomes" id="UP000638981"/>
    </source>
</evidence>
<comment type="caution">
    <text evidence="7">The sequence shown here is derived from an EMBL/GenBank/DDBJ whole genome shotgun (WGS) entry which is preliminary data.</text>
</comment>
<dbReference type="SUPFAM" id="SSF88946">
    <property type="entry name" value="Sigma2 domain of RNA polymerase sigma factors"/>
    <property type="match status" value="1"/>
</dbReference>
<dbReference type="InterPro" id="IPR039425">
    <property type="entry name" value="RNA_pol_sigma-70-like"/>
</dbReference>
<reference evidence="7" key="1">
    <citation type="journal article" date="2014" name="Int. J. Syst. Evol. Microbiol.">
        <title>Complete genome sequence of Corynebacterium casei LMG S-19264T (=DSM 44701T), isolated from a smear-ripened cheese.</title>
        <authorList>
            <consortium name="US DOE Joint Genome Institute (JGI-PGF)"/>
            <person name="Walter F."/>
            <person name="Albersmeier A."/>
            <person name="Kalinowski J."/>
            <person name="Ruckert C."/>
        </authorList>
    </citation>
    <scope>NUCLEOTIDE SEQUENCE</scope>
    <source>
        <strain evidence="7">KCTC 23310</strain>
    </source>
</reference>
<dbReference type="InterPro" id="IPR014284">
    <property type="entry name" value="RNA_pol_sigma-70_dom"/>
</dbReference>
<dbReference type="GO" id="GO:0006352">
    <property type="term" value="P:DNA-templated transcription initiation"/>
    <property type="evidence" value="ECO:0007669"/>
    <property type="project" value="InterPro"/>
</dbReference>
<dbReference type="EMBL" id="BMYJ01000007">
    <property type="protein sequence ID" value="GHC59440.1"/>
    <property type="molecule type" value="Genomic_DNA"/>
</dbReference>
<feature type="domain" description="RNA polymerase sigma-70 region 2" evidence="5">
    <location>
        <begin position="18"/>
        <end position="80"/>
    </location>
</feature>
<comment type="similarity">
    <text evidence="1">Belongs to the sigma-70 factor family. ECF subfamily.</text>
</comment>
<dbReference type="PANTHER" id="PTHR43133">
    <property type="entry name" value="RNA POLYMERASE ECF-TYPE SIGMA FACTO"/>
    <property type="match status" value="1"/>
</dbReference>
<dbReference type="GO" id="GO:0016987">
    <property type="term" value="F:sigma factor activity"/>
    <property type="evidence" value="ECO:0007669"/>
    <property type="project" value="UniProtKB-KW"/>
</dbReference>
<organism evidence="7 8">
    <name type="scientific">Neogemmobacter tilapiae</name>
    <dbReference type="NCBI Taxonomy" id="875041"/>
    <lineage>
        <taxon>Bacteria</taxon>
        <taxon>Pseudomonadati</taxon>
        <taxon>Pseudomonadota</taxon>
        <taxon>Alphaproteobacteria</taxon>
        <taxon>Rhodobacterales</taxon>
        <taxon>Paracoccaceae</taxon>
        <taxon>Neogemmobacter</taxon>
    </lineage>
</organism>
<evidence type="ECO:0000256" key="4">
    <source>
        <dbReference type="ARBA" id="ARBA00023163"/>
    </source>
</evidence>
<evidence type="ECO:0000259" key="6">
    <source>
        <dbReference type="Pfam" id="PF08281"/>
    </source>
</evidence>
<evidence type="ECO:0000256" key="2">
    <source>
        <dbReference type="ARBA" id="ARBA00023015"/>
    </source>
</evidence>
<dbReference type="GO" id="GO:0003677">
    <property type="term" value="F:DNA binding"/>
    <property type="evidence" value="ECO:0007669"/>
    <property type="project" value="InterPro"/>
</dbReference>
<evidence type="ECO:0000256" key="1">
    <source>
        <dbReference type="ARBA" id="ARBA00010641"/>
    </source>
</evidence>
<keyword evidence="7" id="KW-0240">DNA-directed RNA polymerase</keyword>
<keyword evidence="4" id="KW-0804">Transcription</keyword>
<evidence type="ECO:0000259" key="5">
    <source>
        <dbReference type="Pfam" id="PF04542"/>
    </source>
</evidence>
<dbReference type="NCBIfam" id="TIGR02937">
    <property type="entry name" value="sigma70-ECF"/>
    <property type="match status" value="1"/>
</dbReference>
<dbReference type="InterPro" id="IPR013249">
    <property type="entry name" value="RNA_pol_sigma70_r4_t2"/>
</dbReference>
<dbReference type="InterPro" id="IPR013325">
    <property type="entry name" value="RNA_pol_sigma_r2"/>
</dbReference>
<sequence length="169" mass="19106">MPSDKNRIDRFEEDLINLLPNLRRFALSLCRNPDIADDLVQITVERAFAARNHYDPATPLAAWTFRILRNAWIDMTRKTRNHGAQIPIDDMADGPSVDGRQVTEARLMLGSVEAAMAELPDQQREVMVLVCIEDMTYAEVAEILETPIGTVMSRLSRARINLAKMLGIE</sequence>
<name>A0A918WMC2_9RHOB</name>
<dbReference type="AlphaFoldDB" id="A0A918WMC2"/>
<dbReference type="SUPFAM" id="SSF88659">
    <property type="entry name" value="Sigma3 and sigma4 domains of RNA polymerase sigma factors"/>
    <property type="match status" value="1"/>
</dbReference>
<feature type="domain" description="RNA polymerase sigma factor 70 region 4 type 2" evidence="6">
    <location>
        <begin position="111"/>
        <end position="160"/>
    </location>
</feature>
<dbReference type="InterPro" id="IPR007627">
    <property type="entry name" value="RNA_pol_sigma70_r2"/>
</dbReference>
<proteinExistence type="inferred from homology"/>
<dbReference type="InterPro" id="IPR036388">
    <property type="entry name" value="WH-like_DNA-bd_sf"/>
</dbReference>
<dbReference type="PANTHER" id="PTHR43133:SF25">
    <property type="entry name" value="RNA POLYMERASE SIGMA FACTOR RFAY-RELATED"/>
    <property type="match status" value="1"/>
</dbReference>
<keyword evidence="8" id="KW-1185">Reference proteome</keyword>
<dbReference type="Proteomes" id="UP000638981">
    <property type="component" value="Unassembled WGS sequence"/>
</dbReference>
<evidence type="ECO:0000256" key="3">
    <source>
        <dbReference type="ARBA" id="ARBA00023082"/>
    </source>
</evidence>
<dbReference type="GO" id="GO:0000428">
    <property type="term" value="C:DNA-directed RNA polymerase complex"/>
    <property type="evidence" value="ECO:0007669"/>
    <property type="project" value="UniProtKB-KW"/>
</dbReference>
<evidence type="ECO:0000313" key="7">
    <source>
        <dbReference type="EMBL" id="GHC59440.1"/>
    </source>
</evidence>
<dbReference type="CDD" id="cd06171">
    <property type="entry name" value="Sigma70_r4"/>
    <property type="match status" value="1"/>
</dbReference>
<protein>
    <submittedName>
        <fullName evidence="7">DNA-directed RNA polymerase sigma-70 factor</fullName>
    </submittedName>
</protein>
<dbReference type="Gene3D" id="1.10.1740.10">
    <property type="match status" value="1"/>
</dbReference>
<dbReference type="Pfam" id="PF04542">
    <property type="entry name" value="Sigma70_r2"/>
    <property type="match status" value="1"/>
</dbReference>
<keyword evidence="2" id="KW-0805">Transcription regulation</keyword>
<keyword evidence="3" id="KW-0731">Sigma factor</keyword>
<reference evidence="7" key="2">
    <citation type="submission" date="2020-09" db="EMBL/GenBank/DDBJ databases">
        <authorList>
            <person name="Sun Q."/>
            <person name="Kim S."/>
        </authorList>
    </citation>
    <scope>NUCLEOTIDE SEQUENCE</scope>
    <source>
        <strain evidence="7">KCTC 23310</strain>
    </source>
</reference>
<dbReference type="Gene3D" id="1.10.10.10">
    <property type="entry name" value="Winged helix-like DNA-binding domain superfamily/Winged helix DNA-binding domain"/>
    <property type="match status" value="1"/>
</dbReference>
<accession>A0A918WMC2</accession>